<protein>
    <recommendedName>
        <fullName evidence="5">Nucleotidyltransferase family protein</fullName>
    </recommendedName>
</protein>
<dbReference type="EMBL" id="QRHG01000063">
    <property type="protein sequence ID" value="RHF55565.1"/>
    <property type="molecule type" value="Genomic_DNA"/>
</dbReference>
<dbReference type="Pfam" id="PF14907">
    <property type="entry name" value="NTP_transf_5"/>
    <property type="match status" value="1"/>
</dbReference>
<dbReference type="EMBL" id="QSQN01000038">
    <property type="protein sequence ID" value="RGK37465.1"/>
    <property type="molecule type" value="Genomic_DNA"/>
</dbReference>
<dbReference type="GeneID" id="77335052"/>
<evidence type="ECO:0000313" key="2">
    <source>
        <dbReference type="EMBL" id="RHF55565.1"/>
    </source>
</evidence>
<proteinExistence type="predicted"/>
<reference evidence="3 4" key="1">
    <citation type="submission" date="2018-08" db="EMBL/GenBank/DDBJ databases">
        <title>A genome reference for cultivated species of the human gut microbiota.</title>
        <authorList>
            <person name="Zou Y."/>
            <person name="Xue W."/>
            <person name="Luo G."/>
        </authorList>
    </citation>
    <scope>NUCLEOTIDE SEQUENCE [LARGE SCALE GENOMIC DNA]</scope>
    <source>
        <strain evidence="2 4">AM25-1LB</strain>
        <strain evidence="1 3">TF11-7</strain>
    </source>
</reference>
<accession>A0A3E4LJJ0</accession>
<evidence type="ECO:0000313" key="3">
    <source>
        <dbReference type="Proteomes" id="UP000260793"/>
    </source>
</evidence>
<evidence type="ECO:0000313" key="1">
    <source>
        <dbReference type="EMBL" id="RGK37465.1"/>
    </source>
</evidence>
<gene>
    <name evidence="2" type="ORF">DW672_13530</name>
    <name evidence="1" type="ORF">DXD17_12305</name>
</gene>
<dbReference type="Proteomes" id="UP000260793">
    <property type="component" value="Unassembled WGS sequence"/>
</dbReference>
<dbReference type="AlphaFoldDB" id="A0A3E4LJJ0"/>
<dbReference type="Gene3D" id="3.30.460.40">
    <property type="match status" value="1"/>
</dbReference>
<dbReference type="RefSeq" id="WP_005609090.1">
    <property type="nucleotide sequence ID" value="NZ_CABKOA010000040.1"/>
</dbReference>
<evidence type="ECO:0008006" key="5">
    <source>
        <dbReference type="Google" id="ProtNLM"/>
    </source>
</evidence>
<dbReference type="InterPro" id="IPR039498">
    <property type="entry name" value="NTP_transf_5"/>
</dbReference>
<evidence type="ECO:0000313" key="4">
    <source>
        <dbReference type="Proteomes" id="UP000284902"/>
    </source>
</evidence>
<organism evidence="1 3">
    <name type="scientific">[Ruminococcus] lactaris</name>
    <dbReference type="NCBI Taxonomy" id="46228"/>
    <lineage>
        <taxon>Bacteria</taxon>
        <taxon>Bacillati</taxon>
        <taxon>Bacillota</taxon>
        <taxon>Clostridia</taxon>
        <taxon>Lachnospirales</taxon>
        <taxon>Lachnospiraceae</taxon>
        <taxon>Mediterraneibacter</taxon>
    </lineage>
</organism>
<dbReference type="Proteomes" id="UP000284902">
    <property type="component" value="Unassembled WGS sequence"/>
</dbReference>
<sequence length="398" mass="47416">MMYDKAQCKILFQIIRVSLFDSDEFEINAEADWKLIYRISREHKIHTILCRGLEKISSKDKIPEKMIGKLEELWQIERAKDAVQKYSIDEILDAFEKDKIDCVPLKGIYMKEFYPDSSLRTMSDLDIFYRQGDEEKIEKVLVSKGYVFDHDGPHHDVYQRKPFMNVEMHHHLTDGDPVAEKYYKDVWTTKVHLKKGYTSIYEFSWEDYYIYMLVHLAKHIKLGGSGIRSIIDIKIFLDKKKEELNWDYVKEELKKLHLSQFEYWMRQLSEVWFGTEKTTPLYDELTEFIVDSGTYGTIKNYHASHVVELGGKNQNLSVGKIRSKLEIIFLPYEGMQEQYLYLEKFPFLLPVAWIQRIFRTIVWRKDKITSTLQSTNIEQDRLEKVKKVMDALELFESD</sequence>
<name>A0A3E4LJJ0_9FIRM</name>
<comment type="caution">
    <text evidence="1">The sequence shown here is derived from an EMBL/GenBank/DDBJ whole genome shotgun (WGS) entry which is preliminary data.</text>
</comment>